<proteinExistence type="predicted"/>
<evidence type="ECO:0000256" key="3">
    <source>
        <dbReference type="ARBA" id="ARBA00022729"/>
    </source>
</evidence>
<evidence type="ECO:0000313" key="4">
    <source>
        <dbReference type="EMBL" id="MEE7492159.1"/>
    </source>
</evidence>
<keyword evidence="3" id="KW-0732">Signal</keyword>
<comment type="caution">
    <text evidence="4">The sequence shown here is derived from an EMBL/GenBank/DDBJ whole genome shotgun (WGS) entry which is preliminary data.</text>
</comment>
<gene>
    <name evidence="4" type="ORF">MOTC310_17430</name>
</gene>
<evidence type="ECO:0000256" key="1">
    <source>
        <dbReference type="ARBA" id="ARBA00004613"/>
    </source>
</evidence>
<evidence type="ECO:0000256" key="2">
    <source>
        <dbReference type="ARBA" id="ARBA00022525"/>
    </source>
</evidence>
<dbReference type="SUPFAM" id="SSF50876">
    <property type="entry name" value="Avidin/streptavidin"/>
    <property type="match status" value="1"/>
</dbReference>
<dbReference type="InterPro" id="IPR036896">
    <property type="entry name" value="Avidin-like_sf"/>
</dbReference>
<keyword evidence="2" id="KW-0964">Secreted</keyword>
<reference evidence="4 5" key="1">
    <citation type="journal article" date="2012" name="Genet. Mol. Biol.">
        <title>Analysis of 16S rRNA and mxaF genes revealing insights into Methylobacterium niche-specific plant association.</title>
        <authorList>
            <person name="Dourado M.N."/>
            <person name="Andreote F.D."/>
            <person name="Dini-Andreote F."/>
            <person name="Conti R."/>
            <person name="Araujo J.M."/>
            <person name="Araujo W.L."/>
        </authorList>
    </citation>
    <scope>NUCLEOTIDE SEQUENCE [LARGE SCALE GENOMIC DNA]</scope>
    <source>
        <strain evidence="4 5">TC3-10</strain>
    </source>
</reference>
<keyword evidence="5" id="KW-1185">Reference proteome</keyword>
<dbReference type="Pfam" id="PF01382">
    <property type="entry name" value="Avidin"/>
    <property type="match status" value="1"/>
</dbReference>
<accession>A0ABU7TQP4</accession>
<evidence type="ECO:0000313" key="5">
    <source>
        <dbReference type="Proteomes" id="UP001355206"/>
    </source>
</evidence>
<name>A0ABU7TQP4_9HYPH</name>
<dbReference type="InterPro" id="IPR005468">
    <property type="entry name" value="Avidin/str"/>
</dbReference>
<dbReference type="RefSeq" id="WP_331292884.1">
    <property type="nucleotide sequence ID" value="NZ_MLBR01000006.1"/>
</dbReference>
<organism evidence="4 5">
    <name type="scientific">Methylobacterium oryzae</name>
    <dbReference type="NCBI Taxonomy" id="334852"/>
    <lineage>
        <taxon>Bacteria</taxon>
        <taxon>Pseudomonadati</taxon>
        <taxon>Pseudomonadota</taxon>
        <taxon>Alphaproteobacteria</taxon>
        <taxon>Hyphomicrobiales</taxon>
        <taxon>Methylobacteriaceae</taxon>
        <taxon>Methylobacterium</taxon>
    </lineage>
</organism>
<dbReference type="EMBL" id="MLCA01000008">
    <property type="protein sequence ID" value="MEE7492159.1"/>
    <property type="molecule type" value="Genomic_DNA"/>
</dbReference>
<protein>
    <submittedName>
        <fullName evidence="4">Uncharacterized protein</fullName>
    </submittedName>
</protein>
<dbReference type="Proteomes" id="UP001355206">
    <property type="component" value="Unassembled WGS sequence"/>
</dbReference>
<dbReference type="Gene3D" id="2.40.128.30">
    <property type="entry name" value="Avidin-like"/>
    <property type="match status" value="1"/>
</dbReference>
<sequence>MFEGLWRSATGAEIRLLQCGDAVSGTYTAKPSERDVPRSCRMLVGAVKGENIGFVTSSAASRSIKSWTGHLFQDDAADVPELHAVCHSTDWSVPRPDRDRTVTLTTIVFRKAAP</sequence>
<comment type="subcellular location">
    <subcellularLocation>
        <location evidence="1">Secreted</location>
    </subcellularLocation>
</comment>